<evidence type="ECO:0000256" key="6">
    <source>
        <dbReference type="ARBA" id="ARBA00023125"/>
    </source>
</evidence>
<dbReference type="NCBIfam" id="NF040570">
    <property type="entry name" value="guided_TnpB"/>
    <property type="match status" value="1"/>
</dbReference>
<dbReference type="PANTHER" id="PTHR30405:SF25">
    <property type="entry name" value="RNA-GUIDED DNA ENDONUCLEASE INSQ-RELATED"/>
    <property type="match status" value="1"/>
</dbReference>
<feature type="domain" description="Cas12f1-like TNB" evidence="9">
    <location>
        <begin position="293"/>
        <end position="360"/>
    </location>
</feature>
<protein>
    <submittedName>
        <fullName evidence="11">Transposase</fullName>
    </submittedName>
</protein>
<dbReference type="AlphaFoldDB" id="A0A9W6RT11"/>
<feature type="domain" description="Probable transposase IS891/IS1136/IS1341" evidence="8">
    <location>
        <begin position="167"/>
        <end position="281"/>
    </location>
</feature>
<evidence type="ECO:0000259" key="9">
    <source>
        <dbReference type="Pfam" id="PF07282"/>
    </source>
</evidence>
<keyword evidence="5" id="KW-0862">Zinc</keyword>
<keyword evidence="6" id="KW-0238">DNA-binding</keyword>
<dbReference type="InterPro" id="IPR001959">
    <property type="entry name" value="Transposase"/>
</dbReference>
<evidence type="ECO:0000256" key="4">
    <source>
        <dbReference type="ARBA" id="ARBA00022723"/>
    </source>
</evidence>
<dbReference type="CDD" id="cd20805">
    <property type="entry name" value="C1_DGK_rpt2"/>
    <property type="match status" value="1"/>
</dbReference>
<evidence type="ECO:0000256" key="5">
    <source>
        <dbReference type="ARBA" id="ARBA00022833"/>
    </source>
</evidence>
<reference evidence="11" key="1">
    <citation type="submission" date="2023-03" db="EMBL/GenBank/DDBJ databases">
        <title>Actinoallomurus iriomotensis NBRC 103681.</title>
        <authorList>
            <person name="Ichikawa N."/>
            <person name="Sato H."/>
            <person name="Tonouchi N."/>
        </authorList>
    </citation>
    <scope>NUCLEOTIDE SEQUENCE</scope>
    <source>
        <strain evidence="11">NBRC 103681</strain>
    </source>
</reference>
<dbReference type="Proteomes" id="UP001165135">
    <property type="component" value="Unassembled WGS sequence"/>
</dbReference>
<dbReference type="InterPro" id="IPR010095">
    <property type="entry name" value="Cas12f1-like_TNB"/>
</dbReference>
<sequence>MRTSYKVRAYPTPEQAAVLNRTFGCARLVWNKVLAWRKARYRAEGLKTSYAETDRYLTELKRDPDLAFLSEVSCVPLQQTLRHQHRAFVNFFAGRARYPRYKARQRKQSATFTRSAFRWREGRLYLAKMMDTPLELVWSWPDVDPASIEPTSVTVSREPCGRWHVSLAVEVADPEQASATDAVVGVDLGVKDFAVTSDGDKIANARRLARRERNLARYQRRMARKQPGSNNRARARAKVARAHRKVTASRADFLHKTSTRLVRDHDVIVIEDLNVKNMVRNRRLAKAISDCGWGEFRRQLEFKTAKYGRRLIVIDRWYPSSKICSACGHLLAELSLSTRAWRCPSCRTLHDRDINAAKNILAAGLAVSACGGDVRHPGPPRAQSPLKQEPQPARVGIPVLRAGVVNGRGSRC</sequence>
<dbReference type="GO" id="GO:0003677">
    <property type="term" value="F:DNA binding"/>
    <property type="evidence" value="ECO:0007669"/>
    <property type="project" value="UniProtKB-KW"/>
</dbReference>
<dbReference type="Pfam" id="PF12323">
    <property type="entry name" value="HTH_OrfB_IS605"/>
    <property type="match status" value="1"/>
</dbReference>
<evidence type="ECO:0000256" key="7">
    <source>
        <dbReference type="ARBA" id="ARBA00023172"/>
    </source>
</evidence>
<proteinExistence type="inferred from homology"/>
<dbReference type="RefSeq" id="WP_285635187.1">
    <property type="nucleotide sequence ID" value="NZ_BSTJ01000017.1"/>
</dbReference>
<evidence type="ECO:0000256" key="1">
    <source>
        <dbReference type="ARBA" id="ARBA00008761"/>
    </source>
</evidence>
<keyword evidence="3" id="KW-0815">Transposition</keyword>
<dbReference type="PANTHER" id="PTHR30405">
    <property type="entry name" value="TRANSPOSASE"/>
    <property type="match status" value="1"/>
</dbReference>
<dbReference type="EMBL" id="BSTJ01000017">
    <property type="protein sequence ID" value="GLY81150.1"/>
    <property type="molecule type" value="Genomic_DNA"/>
</dbReference>
<dbReference type="InterPro" id="IPR021027">
    <property type="entry name" value="Transposase_put_HTH"/>
</dbReference>
<accession>A0A9W6RT11</accession>
<evidence type="ECO:0000259" key="8">
    <source>
        <dbReference type="Pfam" id="PF01385"/>
    </source>
</evidence>
<dbReference type="NCBIfam" id="TIGR01766">
    <property type="entry name" value="IS200/IS605 family accessory protein TnpB-like domain"/>
    <property type="match status" value="1"/>
</dbReference>
<gene>
    <name evidence="11" type="ORF">Airi01_094170</name>
</gene>
<dbReference type="GO" id="GO:0032196">
    <property type="term" value="P:transposition"/>
    <property type="evidence" value="ECO:0007669"/>
    <property type="project" value="UniProtKB-KW"/>
</dbReference>
<evidence type="ECO:0000256" key="3">
    <source>
        <dbReference type="ARBA" id="ARBA00022578"/>
    </source>
</evidence>
<comment type="similarity">
    <text evidence="2">In the N-terminal section; belongs to the transposase 2 family.</text>
</comment>
<dbReference type="Pfam" id="PF01385">
    <property type="entry name" value="OrfB_IS605"/>
    <property type="match status" value="1"/>
</dbReference>
<evidence type="ECO:0000313" key="11">
    <source>
        <dbReference type="EMBL" id="GLY81150.1"/>
    </source>
</evidence>
<dbReference type="InterPro" id="IPR051399">
    <property type="entry name" value="RNA-guided_DNA_endo/Transpos"/>
</dbReference>
<organism evidence="11 12">
    <name type="scientific">Actinoallomurus iriomotensis</name>
    <dbReference type="NCBI Taxonomy" id="478107"/>
    <lineage>
        <taxon>Bacteria</taxon>
        <taxon>Bacillati</taxon>
        <taxon>Actinomycetota</taxon>
        <taxon>Actinomycetes</taxon>
        <taxon>Streptosporangiales</taxon>
        <taxon>Thermomonosporaceae</taxon>
        <taxon>Actinoallomurus</taxon>
    </lineage>
</organism>
<evidence type="ECO:0000259" key="10">
    <source>
        <dbReference type="Pfam" id="PF12323"/>
    </source>
</evidence>
<evidence type="ECO:0000313" key="12">
    <source>
        <dbReference type="Proteomes" id="UP001165135"/>
    </source>
</evidence>
<dbReference type="GO" id="GO:0006310">
    <property type="term" value="P:DNA recombination"/>
    <property type="evidence" value="ECO:0007669"/>
    <property type="project" value="UniProtKB-KW"/>
</dbReference>
<name>A0A9W6RT11_9ACTN</name>
<dbReference type="Pfam" id="PF07282">
    <property type="entry name" value="Cas12f1-like_TNB"/>
    <property type="match status" value="1"/>
</dbReference>
<evidence type="ECO:0000256" key="2">
    <source>
        <dbReference type="ARBA" id="ARBA00011044"/>
    </source>
</evidence>
<comment type="similarity">
    <text evidence="1">In the C-terminal section; belongs to the transposase 35 family.</text>
</comment>
<keyword evidence="7" id="KW-0233">DNA recombination</keyword>
<feature type="domain" description="Transposase putative helix-turn-helix" evidence="10">
    <location>
        <begin position="1"/>
        <end position="45"/>
    </location>
</feature>
<keyword evidence="4" id="KW-0479">Metal-binding</keyword>
<dbReference type="GO" id="GO:0046872">
    <property type="term" value="F:metal ion binding"/>
    <property type="evidence" value="ECO:0007669"/>
    <property type="project" value="UniProtKB-KW"/>
</dbReference>
<comment type="caution">
    <text evidence="11">The sequence shown here is derived from an EMBL/GenBank/DDBJ whole genome shotgun (WGS) entry which is preliminary data.</text>
</comment>